<keyword evidence="4" id="KW-0732">Signal</keyword>
<dbReference type="Proteomes" id="UP000461585">
    <property type="component" value="Unassembled WGS sequence"/>
</dbReference>
<dbReference type="Gene3D" id="2.60.40.2020">
    <property type="match status" value="1"/>
</dbReference>
<keyword evidence="2" id="KW-0789">Thiol protease inhibitor</keyword>
<dbReference type="GO" id="GO:0004869">
    <property type="term" value="F:cysteine-type endopeptidase inhibitor activity"/>
    <property type="evidence" value="ECO:0007669"/>
    <property type="project" value="UniProtKB-KW"/>
</dbReference>
<keyword evidence="3" id="KW-0677">Repeat</keyword>
<feature type="domain" description="SLH" evidence="5">
    <location>
        <begin position="187"/>
        <end position="249"/>
    </location>
</feature>
<dbReference type="Pfam" id="PF09394">
    <property type="entry name" value="Inhibitor_I42"/>
    <property type="match status" value="1"/>
</dbReference>
<dbReference type="InterPro" id="IPR036331">
    <property type="entry name" value="Chagasin-like_sf"/>
</dbReference>
<dbReference type="RefSeq" id="WP_162370214.1">
    <property type="nucleotide sequence ID" value="NZ_JAAEEH010000015.1"/>
</dbReference>
<feature type="signal peptide" evidence="4">
    <location>
        <begin position="1"/>
        <end position="24"/>
    </location>
</feature>
<sequence length="351" mass="38602">MKKKLFATCMAAILLFGMAVPAMAEDSEMLRLRDRLQITSPARIQQQDRLRDGTGPGFPDVQRHWALEPVQEAAQWGLVKGYPDGSFGPNRNISGPEGVMMLSRMRNCLAGVDTATGPAMEVVTGPAVEIDWDRLPPWAREQMREETALRIATQSEFYKELQLNRLQLAVMLAKALDLEPMDVPAGTTVFSDTGALPAEDLGHLHALKSLGIIQGYQGAFNPERLVNRAEAAVMMVNVLRSLDEKAGEYSVLDLFLTVKLQENPSTGYAWAYQMDKEGILELDSDAYAAPDADGGMVGAAGQHTWVFKGVGEGTVRLEFHYYRPWEAVDTAVDARIFTVSVGADKTIVDVR</sequence>
<evidence type="ECO:0000256" key="2">
    <source>
        <dbReference type="ARBA" id="ARBA00022704"/>
    </source>
</evidence>
<dbReference type="InterPro" id="IPR001119">
    <property type="entry name" value="SLH_dom"/>
</dbReference>
<feature type="domain" description="SLH" evidence="5">
    <location>
        <begin position="53"/>
        <end position="116"/>
    </location>
</feature>
<dbReference type="InterPro" id="IPR052781">
    <property type="entry name" value="Cys_protease_inhibitor_I42"/>
</dbReference>
<dbReference type="PANTHER" id="PTHR36530:SF1">
    <property type="entry name" value="AMOEBIASIN-1"/>
    <property type="match status" value="1"/>
</dbReference>
<keyword evidence="7" id="KW-1185">Reference proteome</keyword>
<accession>A0A7X5KM24</accession>
<keyword evidence="1" id="KW-0646">Protease inhibitor</keyword>
<name>A0A7X5KM24_9FIRM</name>
<comment type="caution">
    <text evidence="6">The sequence shown here is derived from an EMBL/GenBank/DDBJ whole genome shotgun (WGS) entry which is preliminary data.</text>
</comment>
<feature type="chain" id="PRO_5031279582" description="SLH domain-containing protein" evidence="4">
    <location>
        <begin position="25"/>
        <end position="351"/>
    </location>
</feature>
<gene>
    <name evidence="6" type="ORF">GXN74_06985</name>
</gene>
<evidence type="ECO:0000256" key="1">
    <source>
        <dbReference type="ARBA" id="ARBA00022690"/>
    </source>
</evidence>
<evidence type="ECO:0000259" key="5">
    <source>
        <dbReference type="PROSITE" id="PS51272"/>
    </source>
</evidence>
<dbReference type="InterPro" id="IPR018990">
    <property type="entry name" value="Prot_inh_I42_chagasin"/>
</dbReference>
<dbReference type="PROSITE" id="PS51272">
    <property type="entry name" value="SLH"/>
    <property type="match status" value="2"/>
</dbReference>
<dbReference type="SUPFAM" id="SSF141066">
    <property type="entry name" value="ICP-like"/>
    <property type="match status" value="1"/>
</dbReference>
<evidence type="ECO:0000256" key="4">
    <source>
        <dbReference type="SAM" id="SignalP"/>
    </source>
</evidence>
<dbReference type="PANTHER" id="PTHR36530">
    <property type="entry name" value="INHIBITOR OF CYSTEINE PEPTIDASE"/>
    <property type="match status" value="1"/>
</dbReference>
<evidence type="ECO:0000313" key="7">
    <source>
        <dbReference type="Proteomes" id="UP000461585"/>
    </source>
</evidence>
<dbReference type="AlphaFoldDB" id="A0A7X5KM24"/>
<organism evidence="6 7">
    <name type="scientific">Anaerotalea alkaliphila</name>
    <dbReference type="NCBI Taxonomy" id="2662126"/>
    <lineage>
        <taxon>Bacteria</taxon>
        <taxon>Bacillati</taxon>
        <taxon>Bacillota</taxon>
        <taxon>Clostridia</taxon>
        <taxon>Eubacteriales</taxon>
        <taxon>Anaerotalea</taxon>
    </lineage>
</organism>
<dbReference type="EMBL" id="JAAEEH010000015">
    <property type="protein sequence ID" value="NDL67486.1"/>
    <property type="molecule type" value="Genomic_DNA"/>
</dbReference>
<evidence type="ECO:0000256" key="3">
    <source>
        <dbReference type="ARBA" id="ARBA00022737"/>
    </source>
</evidence>
<proteinExistence type="predicted"/>
<evidence type="ECO:0000313" key="6">
    <source>
        <dbReference type="EMBL" id="NDL67486.1"/>
    </source>
</evidence>
<protein>
    <recommendedName>
        <fullName evidence="5">SLH domain-containing protein</fullName>
    </recommendedName>
</protein>
<reference evidence="6 7" key="1">
    <citation type="submission" date="2020-01" db="EMBL/GenBank/DDBJ databases">
        <title>Anaeroalcalibacter tamaniensis gen. nov., sp. nov., moderately halophilic strictly anaerobic fermenter bacterium from mud volcano of Taman peninsula.</title>
        <authorList>
            <person name="Frolova A."/>
            <person name="Merkel A.Y."/>
            <person name="Slobodkin A.I."/>
        </authorList>
    </citation>
    <scope>NUCLEOTIDE SEQUENCE [LARGE SCALE GENOMIC DNA]</scope>
    <source>
        <strain evidence="6 7">F-3ap</strain>
    </source>
</reference>
<dbReference type="Pfam" id="PF00395">
    <property type="entry name" value="SLH"/>
    <property type="match status" value="2"/>
</dbReference>